<reference evidence="2 3" key="1">
    <citation type="submission" date="2013-04" db="EMBL/GenBank/DDBJ databases">
        <title>The genome sequencing project of 58 acetic acid bacteria.</title>
        <authorList>
            <person name="Okamoto-Kainuma A."/>
            <person name="Ishikawa M."/>
            <person name="Umino S."/>
            <person name="Koizumi Y."/>
            <person name="Shiwa Y."/>
            <person name="Yoshikawa H."/>
            <person name="Matsutani M."/>
            <person name="Matsushita K."/>
        </authorList>
    </citation>
    <scope>NUCLEOTIDE SEQUENCE [LARGE SCALE GENOMIC DNA]</scope>
    <source>
        <strain evidence="2 3">NBRC 106555</strain>
    </source>
</reference>
<dbReference type="EMBL" id="BAQC01000122">
    <property type="protein sequence ID" value="GBR55444.1"/>
    <property type="molecule type" value="Genomic_DNA"/>
</dbReference>
<name>A0ABQ0QSM0_9PROT</name>
<dbReference type="Pfam" id="PF05275">
    <property type="entry name" value="CopB"/>
    <property type="match status" value="1"/>
</dbReference>
<accession>A0ABQ0QSM0</accession>
<evidence type="ECO:0000256" key="1">
    <source>
        <dbReference type="SAM" id="SignalP"/>
    </source>
</evidence>
<keyword evidence="3" id="KW-1185">Reference proteome</keyword>
<dbReference type="Proteomes" id="UP001062632">
    <property type="component" value="Unassembled WGS sequence"/>
</dbReference>
<organism evidence="2 3">
    <name type="scientific">Neokomagataea thailandica NBRC 106555</name>
    <dbReference type="NCBI Taxonomy" id="1223520"/>
    <lineage>
        <taxon>Bacteria</taxon>
        <taxon>Pseudomonadati</taxon>
        <taxon>Pseudomonadota</taxon>
        <taxon>Alphaproteobacteria</taxon>
        <taxon>Acetobacterales</taxon>
        <taxon>Acetobacteraceae</taxon>
        <taxon>Neokomagataea</taxon>
    </lineage>
</organism>
<feature type="chain" id="PRO_5046571839" evidence="1">
    <location>
        <begin position="27"/>
        <end position="264"/>
    </location>
</feature>
<evidence type="ECO:0000313" key="3">
    <source>
        <dbReference type="Proteomes" id="UP001062632"/>
    </source>
</evidence>
<gene>
    <name evidence="2" type="ORF">AA106555_2018</name>
</gene>
<sequence>MTNPTLPIMLALGLLGAFTLTQTAHAQIITVHQAADAPNASSPTSMPGMSPVMMDQSTWLHGIFNQLEGRYSPQATDFRWDGEMWFGSDYDRLWIRSEGTVANGRMDDGQHDILYSHAISTYWNLQGGTRLDLDSGPTRAWAAFGVQGLALYQFELSAMGYVGGNGGAATRIEGTYDFLLTNRLILQPNVELNAYTRADPSRGVGSGLSEIDTGLRLRYEHWRKLAPYVAVTYNTALGQARHFPDNREANRTALRFAFGLRSWF</sequence>
<feature type="signal peptide" evidence="1">
    <location>
        <begin position="1"/>
        <end position="26"/>
    </location>
</feature>
<proteinExistence type="predicted"/>
<dbReference type="InterPro" id="IPR007939">
    <property type="entry name" value="Cu-R_B_prcur"/>
</dbReference>
<dbReference type="RefSeq" id="WP_240775332.1">
    <property type="nucleotide sequence ID" value="NZ_BAQC01000122.1"/>
</dbReference>
<keyword evidence="1" id="KW-0732">Signal</keyword>
<comment type="caution">
    <text evidence="2">The sequence shown here is derived from an EMBL/GenBank/DDBJ whole genome shotgun (WGS) entry which is preliminary data.</text>
</comment>
<evidence type="ECO:0000313" key="2">
    <source>
        <dbReference type="EMBL" id="GBR55444.1"/>
    </source>
</evidence>
<protein>
    <submittedName>
        <fullName evidence="2">Copper resistance protein CopB</fullName>
    </submittedName>
</protein>